<evidence type="ECO:0000259" key="2">
    <source>
        <dbReference type="Pfam" id="PF00675"/>
    </source>
</evidence>
<proteinExistence type="predicted"/>
<organism evidence="4 5">
    <name type="scientific">Undibacterium baiyunense</name>
    <dbReference type="NCBI Taxonomy" id="2828731"/>
    <lineage>
        <taxon>Bacteria</taxon>
        <taxon>Pseudomonadati</taxon>
        <taxon>Pseudomonadota</taxon>
        <taxon>Betaproteobacteria</taxon>
        <taxon>Burkholderiales</taxon>
        <taxon>Oxalobacteraceae</taxon>
        <taxon>Undibacterium</taxon>
    </lineage>
</organism>
<keyword evidence="5" id="KW-1185">Reference proteome</keyword>
<dbReference type="Pfam" id="PF05193">
    <property type="entry name" value="Peptidase_M16_C"/>
    <property type="match status" value="1"/>
</dbReference>
<evidence type="ECO:0000256" key="1">
    <source>
        <dbReference type="SAM" id="SignalP"/>
    </source>
</evidence>
<feature type="domain" description="Peptidase M16 N-terminal" evidence="2">
    <location>
        <begin position="75"/>
        <end position="201"/>
    </location>
</feature>
<feature type="signal peptide" evidence="1">
    <location>
        <begin position="1"/>
        <end position="21"/>
    </location>
</feature>
<gene>
    <name evidence="4" type="ORF">KDM92_04840</name>
</gene>
<sequence>MNMTTILAFTAATLLASSALAGSKAELPKHLPPFGADKPLPIPQIEKRILANEMEVWVIPKMGLPRVDAVLAVRGAGLAADTANTSGFASLLADLLTEGTAKRNSREIAETTQGFGGSIDAIASADGINVRGNALASRTPQLLDLLAEIVRTPSFPEGEVRLAQANALQGLKAQEAQPSFKAERALTQVIYGDHPYARITLSEEAISVLTPQALQQAHATRFRPDRALLIITGPIETSQAMLIAEEAFGSWRASVRVPAENATAVRTMQPTYVLINRPGSVQSTIRLGRPAIAATHADYIPLQLASTVLGGSFSSRLMQNLREDKGYTYSARGGLNVLRTGGRVTASADVRNEVTGAALKEFVNELRRMGEELVPTHEMEDTKRYVTGGYLISTQMQGAVATTLANNWLVGLPAEFLGEYVPKIRAVSSAQVQKMGRKYLDPNTISVVVVGDSKEVTAQLKDYRKFQNREH</sequence>
<name>A0A941I234_9BURK</name>
<protein>
    <submittedName>
        <fullName evidence="4">Insulinase family protein</fullName>
    </submittedName>
</protein>
<accession>A0A941I234</accession>
<dbReference type="Proteomes" id="UP000680158">
    <property type="component" value="Unassembled WGS sequence"/>
</dbReference>
<evidence type="ECO:0000313" key="4">
    <source>
        <dbReference type="EMBL" id="MBR7745897.1"/>
    </source>
</evidence>
<dbReference type="Pfam" id="PF00675">
    <property type="entry name" value="Peptidase_M16"/>
    <property type="match status" value="1"/>
</dbReference>
<dbReference type="InterPro" id="IPR011249">
    <property type="entry name" value="Metalloenz_LuxS/M16"/>
</dbReference>
<comment type="caution">
    <text evidence="4">The sequence shown here is derived from an EMBL/GenBank/DDBJ whole genome shotgun (WGS) entry which is preliminary data.</text>
</comment>
<dbReference type="SUPFAM" id="SSF63411">
    <property type="entry name" value="LuxS/MPP-like metallohydrolase"/>
    <property type="match status" value="2"/>
</dbReference>
<evidence type="ECO:0000259" key="3">
    <source>
        <dbReference type="Pfam" id="PF05193"/>
    </source>
</evidence>
<dbReference type="GO" id="GO:0046872">
    <property type="term" value="F:metal ion binding"/>
    <property type="evidence" value="ECO:0007669"/>
    <property type="project" value="InterPro"/>
</dbReference>
<reference evidence="4 5" key="1">
    <citation type="submission" date="2021-04" db="EMBL/GenBank/DDBJ databases">
        <title>novel species isolated from subtropical streams in China.</title>
        <authorList>
            <person name="Lu H."/>
        </authorList>
    </citation>
    <scope>NUCLEOTIDE SEQUENCE [LARGE SCALE GENOMIC DNA]</scope>
    <source>
        <strain evidence="4 5">BYS107W</strain>
    </source>
</reference>
<feature type="chain" id="PRO_5037437190" evidence="1">
    <location>
        <begin position="22"/>
        <end position="471"/>
    </location>
</feature>
<dbReference type="InterPro" id="IPR007863">
    <property type="entry name" value="Peptidase_M16_C"/>
</dbReference>
<feature type="domain" description="Peptidase M16 C-terminal" evidence="3">
    <location>
        <begin position="209"/>
        <end position="384"/>
    </location>
</feature>
<dbReference type="Gene3D" id="3.30.830.10">
    <property type="entry name" value="Metalloenzyme, LuxS/M16 peptidase-like"/>
    <property type="match status" value="2"/>
</dbReference>
<evidence type="ECO:0000313" key="5">
    <source>
        <dbReference type="Proteomes" id="UP000680158"/>
    </source>
</evidence>
<keyword evidence="1" id="KW-0732">Signal</keyword>
<dbReference type="InterPro" id="IPR011765">
    <property type="entry name" value="Pept_M16_N"/>
</dbReference>
<dbReference type="EMBL" id="JAGSPM010000002">
    <property type="protein sequence ID" value="MBR7745897.1"/>
    <property type="molecule type" value="Genomic_DNA"/>
</dbReference>
<dbReference type="AlphaFoldDB" id="A0A941I234"/>
<dbReference type="RefSeq" id="WP_212683254.1">
    <property type="nucleotide sequence ID" value="NZ_JAGSPM010000002.1"/>
</dbReference>
<dbReference type="PANTHER" id="PTHR11851">
    <property type="entry name" value="METALLOPROTEASE"/>
    <property type="match status" value="1"/>
</dbReference>
<dbReference type="InterPro" id="IPR050361">
    <property type="entry name" value="MPP/UQCRC_Complex"/>
</dbReference>
<dbReference type="PANTHER" id="PTHR11851:SF224">
    <property type="entry name" value="PROCESSING PROTEASE"/>
    <property type="match status" value="1"/>
</dbReference>